<dbReference type="InterPro" id="IPR027417">
    <property type="entry name" value="P-loop_NTPase"/>
</dbReference>
<feature type="domain" description="AAA+ ATPase" evidence="6">
    <location>
        <begin position="37"/>
        <end position="295"/>
    </location>
</feature>
<dbReference type="GO" id="GO:0043138">
    <property type="term" value="F:3'-5' DNA helicase activity"/>
    <property type="evidence" value="ECO:0007669"/>
    <property type="project" value="UniProtKB-EC"/>
</dbReference>
<dbReference type="InterPro" id="IPR002789">
    <property type="entry name" value="HerA_central"/>
</dbReference>
<organism evidence="7 8">
    <name type="scientific">Haloferax mucosum ATCC BAA-1512</name>
    <dbReference type="NCBI Taxonomy" id="662479"/>
    <lineage>
        <taxon>Archaea</taxon>
        <taxon>Methanobacteriati</taxon>
        <taxon>Methanobacteriota</taxon>
        <taxon>Stenosarchaea group</taxon>
        <taxon>Halobacteria</taxon>
        <taxon>Halobacteriales</taxon>
        <taxon>Haloferacaceae</taxon>
        <taxon>Haloferax</taxon>
    </lineage>
</organism>
<dbReference type="EMBL" id="AOLN01000011">
    <property type="protein sequence ID" value="ELZ94934.1"/>
    <property type="molecule type" value="Genomic_DNA"/>
</dbReference>
<reference evidence="7 8" key="1">
    <citation type="journal article" date="2014" name="PLoS Genet.">
        <title>Phylogenetically driven sequencing of extremely halophilic archaea reveals strategies for static and dynamic osmo-response.</title>
        <authorList>
            <person name="Becker E.A."/>
            <person name="Seitzer P.M."/>
            <person name="Tritt A."/>
            <person name="Larsen D."/>
            <person name="Krusor M."/>
            <person name="Yao A.I."/>
            <person name="Wu D."/>
            <person name="Madern D."/>
            <person name="Eisen J.A."/>
            <person name="Darling A.E."/>
            <person name="Facciotti M.T."/>
        </authorList>
    </citation>
    <scope>NUCLEOTIDE SEQUENCE [LARGE SCALE GENOMIC DNA]</scope>
    <source>
        <strain evidence="7 8">ATCC BAA-1512</strain>
    </source>
</reference>
<comment type="similarity">
    <text evidence="1">Belongs to the HerA family.</text>
</comment>
<comment type="catalytic activity">
    <reaction evidence="4">
        <text>ATP + H2O = ADP + phosphate + H(+)</text>
        <dbReference type="Rhea" id="RHEA:13065"/>
        <dbReference type="ChEBI" id="CHEBI:15377"/>
        <dbReference type="ChEBI" id="CHEBI:15378"/>
        <dbReference type="ChEBI" id="CHEBI:30616"/>
        <dbReference type="ChEBI" id="CHEBI:43474"/>
        <dbReference type="ChEBI" id="CHEBI:456216"/>
        <dbReference type="EC" id="5.6.2.4"/>
    </reaction>
</comment>
<evidence type="ECO:0000256" key="1">
    <source>
        <dbReference type="ARBA" id="ARBA00007816"/>
    </source>
</evidence>
<dbReference type="AlphaFoldDB" id="M0IHJ5"/>
<protein>
    <recommendedName>
        <fullName evidence="6">AAA+ ATPase domain-containing protein</fullName>
    </recommendedName>
</protein>
<comment type="catalytic activity">
    <reaction evidence="2">
        <text>Couples ATP hydrolysis with the unwinding of duplex DNA by translocating in the 3'-5' direction.</text>
        <dbReference type="EC" id="5.6.2.4"/>
    </reaction>
</comment>
<accession>M0IHJ5</accession>
<feature type="region of interest" description="Disordered" evidence="5">
    <location>
        <begin position="343"/>
        <end position="365"/>
    </location>
</feature>
<evidence type="ECO:0000256" key="5">
    <source>
        <dbReference type="SAM" id="MobiDB-lite"/>
    </source>
</evidence>
<dbReference type="InterPro" id="IPR003593">
    <property type="entry name" value="AAA+_ATPase"/>
</dbReference>
<dbReference type="SMART" id="SM00382">
    <property type="entry name" value="AAA"/>
    <property type="match status" value="1"/>
</dbReference>
<keyword evidence="8" id="KW-1185">Reference proteome</keyword>
<dbReference type="Gene3D" id="3.40.50.300">
    <property type="entry name" value="P-loop containing nucleotide triphosphate hydrolases"/>
    <property type="match status" value="2"/>
</dbReference>
<dbReference type="PANTHER" id="PTHR42957">
    <property type="entry name" value="HELICASE MJ1565-RELATED"/>
    <property type="match status" value="1"/>
</dbReference>
<comment type="caution">
    <text evidence="7">The sequence shown here is derived from an EMBL/GenBank/DDBJ whole genome shotgun (WGS) entry which is preliminary data.</text>
</comment>
<dbReference type="SUPFAM" id="SSF52540">
    <property type="entry name" value="P-loop containing nucleoside triphosphate hydrolases"/>
    <property type="match status" value="1"/>
</dbReference>
<dbReference type="OrthoDB" id="107033at2157"/>
<dbReference type="STRING" id="662479.C440_07657"/>
<dbReference type="Proteomes" id="UP000011550">
    <property type="component" value="Unassembled WGS sequence"/>
</dbReference>
<dbReference type="PATRIC" id="fig|662479.7.peg.1553"/>
<evidence type="ECO:0000256" key="3">
    <source>
        <dbReference type="ARBA" id="ARBA00048954"/>
    </source>
</evidence>
<dbReference type="GO" id="GO:0043139">
    <property type="term" value="F:5'-3' DNA helicase activity"/>
    <property type="evidence" value="ECO:0007669"/>
    <property type="project" value="UniProtKB-EC"/>
</dbReference>
<dbReference type="Pfam" id="PF01935">
    <property type="entry name" value="DUF87"/>
    <property type="match status" value="1"/>
</dbReference>
<dbReference type="PANTHER" id="PTHR42957:SF1">
    <property type="entry name" value="HELICASE MJ1565-RELATED"/>
    <property type="match status" value="1"/>
</dbReference>
<dbReference type="InterPro" id="IPR008571">
    <property type="entry name" value="HerA-like"/>
</dbReference>
<name>M0IHJ5_9EURY</name>
<evidence type="ECO:0000313" key="7">
    <source>
        <dbReference type="EMBL" id="ELZ94934.1"/>
    </source>
</evidence>
<evidence type="ECO:0000313" key="8">
    <source>
        <dbReference type="Proteomes" id="UP000011550"/>
    </source>
</evidence>
<comment type="catalytic activity">
    <reaction evidence="3">
        <text>ATP + H2O = ADP + phosphate + H(+)</text>
        <dbReference type="Rhea" id="RHEA:13065"/>
        <dbReference type="ChEBI" id="CHEBI:15377"/>
        <dbReference type="ChEBI" id="CHEBI:15378"/>
        <dbReference type="ChEBI" id="CHEBI:30616"/>
        <dbReference type="ChEBI" id="CHEBI:43474"/>
        <dbReference type="ChEBI" id="CHEBI:456216"/>
        <dbReference type="EC" id="5.6.2.3"/>
    </reaction>
</comment>
<sequence>MHIIGRASDEPGPVCHLGNYRARDGSDGAPVSLDVNSPHAAVVVGKRGSGKSHTLGVVAEGLAQAEGVAPVVVDPMGVFGGLEDAPADGTVHESPTVRADALPPSAWPELLGLDPTGPVGSLVWRLAADEDSLADMLAAVEDADAASETRRAATNHLVLADSWGVFSEDGLSPESLCGPTPDVLDLSGMGETPANAVVRVVARGLYDVRVADAVARLPWVLVDEAHAFVSGGDDGPRAAGSGNEPAGVAEPALRTILTRGRAPGVGLVLATQRPSALPGVAVSQADLRIVHRLTAGPDVSAMAAADPTYFDESLTARLPRERGCALVVDDTTESVHDVRVRLRQTPDRGSTPVAVAPDDASETME</sequence>
<evidence type="ECO:0000259" key="6">
    <source>
        <dbReference type="SMART" id="SM00382"/>
    </source>
</evidence>
<proteinExistence type="inferred from homology"/>
<gene>
    <name evidence="7" type="ORF">C440_07657</name>
</gene>
<evidence type="ECO:0000256" key="4">
    <source>
        <dbReference type="ARBA" id="ARBA00048988"/>
    </source>
</evidence>
<evidence type="ECO:0000256" key="2">
    <source>
        <dbReference type="ARBA" id="ARBA00034617"/>
    </source>
</evidence>
<dbReference type="RefSeq" id="WP_008319755.1">
    <property type="nucleotide sequence ID" value="NZ_AOLN01000011.1"/>
</dbReference>